<dbReference type="RefSeq" id="WP_037501301.1">
    <property type="nucleotide sequence ID" value="NZ_JJMU01000054.1"/>
</dbReference>
<dbReference type="NCBIfam" id="NF001452">
    <property type="entry name" value="PRK00311.1"/>
    <property type="match status" value="1"/>
</dbReference>
<reference evidence="11 12" key="2">
    <citation type="journal article" date="2015" name="PLoS ONE">
        <title>Whole-Genome Optical Mapping and Finished Genome Sequence of Sphingobacterium deserti sp. nov., a New Species Isolated from the Western Desert of China.</title>
        <authorList>
            <person name="Teng C."/>
            <person name="Zhou Z."/>
            <person name="Molnar I."/>
            <person name="Li X."/>
            <person name="Tang R."/>
            <person name="Chen M."/>
            <person name="Wang L."/>
            <person name="Su S."/>
            <person name="Zhang W."/>
            <person name="Lin M."/>
        </authorList>
    </citation>
    <scope>NUCLEOTIDE SEQUENCE [LARGE SCALE GENOMIC DNA]</scope>
    <source>
        <strain evidence="12">ACCC05744</strain>
    </source>
</reference>
<dbReference type="CDD" id="cd06557">
    <property type="entry name" value="KPHMT-like"/>
    <property type="match status" value="1"/>
</dbReference>
<dbReference type="EMBL" id="JJMU01000054">
    <property type="protein sequence ID" value="KGE13202.1"/>
    <property type="molecule type" value="Genomic_DNA"/>
</dbReference>
<gene>
    <name evidence="7" type="primary">panB</name>
    <name evidence="11" type="ORF">DI53_3038</name>
</gene>
<dbReference type="Gene3D" id="3.20.20.60">
    <property type="entry name" value="Phosphoenolpyruvate-binding domains"/>
    <property type="match status" value="1"/>
</dbReference>
<keyword evidence="11" id="KW-0489">Methyltransferase</keyword>
<keyword evidence="7 10" id="KW-0479">Metal-binding</keyword>
<dbReference type="AlphaFoldDB" id="A0A0B8SZH8"/>
<name>A0A0B8SZH8_9SPHI</name>
<evidence type="ECO:0000256" key="3">
    <source>
        <dbReference type="ARBA" id="ARBA00011424"/>
    </source>
</evidence>
<keyword evidence="7 10" id="KW-0460">Magnesium</keyword>
<evidence type="ECO:0000256" key="4">
    <source>
        <dbReference type="ARBA" id="ARBA00022655"/>
    </source>
</evidence>
<organism evidence="11 12">
    <name type="scientific">Sphingobacterium deserti</name>
    <dbReference type="NCBI Taxonomy" id="1229276"/>
    <lineage>
        <taxon>Bacteria</taxon>
        <taxon>Pseudomonadati</taxon>
        <taxon>Bacteroidota</taxon>
        <taxon>Sphingobacteriia</taxon>
        <taxon>Sphingobacteriales</taxon>
        <taxon>Sphingobacteriaceae</taxon>
        <taxon>Sphingobacterium</taxon>
    </lineage>
</organism>
<evidence type="ECO:0000256" key="2">
    <source>
        <dbReference type="ARBA" id="ARBA00008676"/>
    </source>
</evidence>
<dbReference type="NCBIfam" id="TIGR00222">
    <property type="entry name" value="panB"/>
    <property type="match status" value="1"/>
</dbReference>
<proteinExistence type="inferred from homology"/>
<evidence type="ECO:0000256" key="1">
    <source>
        <dbReference type="ARBA" id="ARBA00005033"/>
    </source>
</evidence>
<dbReference type="InterPro" id="IPR003700">
    <property type="entry name" value="Pantoate_hydroxy_MeTrfase"/>
</dbReference>
<dbReference type="UniPathway" id="UPA00028">
    <property type="reaction ID" value="UER00003"/>
</dbReference>
<feature type="binding site" evidence="7 9">
    <location>
        <begin position="51"/>
        <end position="52"/>
    </location>
    <ligand>
        <name>3-methyl-2-oxobutanoate</name>
        <dbReference type="ChEBI" id="CHEBI:11851"/>
    </ligand>
</feature>
<keyword evidence="7" id="KW-0963">Cytoplasm</keyword>
<feature type="binding site" evidence="7 9">
    <location>
        <position position="90"/>
    </location>
    <ligand>
        <name>3-methyl-2-oxobutanoate</name>
        <dbReference type="ChEBI" id="CHEBI:11851"/>
    </ligand>
</feature>
<keyword evidence="4 7" id="KW-0566">Pantothenate biosynthesis</keyword>
<feature type="binding site" evidence="7 10">
    <location>
        <position position="51"/>
    </location>
    <ligand>
        <name>Mg(2+)</name>
        <dbReference type="ChEBI" id="CHEBI:18420"/>
    </ligand>
</feature>
<dbReference type="PANTHER" id="PTHR20881">
    <property type="entry name" value="3-METHYL-2-OXOBUTANOATE HYDROXYMETHYLTRANSFERASE"/>
    <property type="match status" value="1"/>
</dbReference>
<dbReference type="InterPro" id="IPR040442">
    <property type="entry name" value="Pyrv_kinase-like_dom_sf"/>
</dbReference>
<comment type="pathway">
    <text evidence="1 7">Cofactor biosynthesis; (R)-pantothenate biosynthesis; (R)-pantoate from 3-methyl-2-oxobutanoate: step 1/2.</text>
</comment>
<comment type="caution">
    <text evidence="11">The sequence shown here is derived from an EMBL/GenBank/DDBJ whole genome shotgun (WGS) entry which is preliminary data.</text>
</comment>
<comment type="function">
    <text evidence="6 7">Catalyzes the reversible reaction in which hydroxymethyl group from 5,10-methylenetetrahydrofolate is transferred onto alpha-ketoisovalerate to form ketopantoate.</text>
</comment>
<accession>A0A0B8SZH8</accession>
<dbReference type="PANTHER" id="PTHR20881:SF0">
    <property type="entry name" value="3-METHYL-2-OXOBUTANOATE HYDROXYMETHYLTRANSFERASE"/>
    <property type="match status" value="1"/>
</dbReference>
<dbReference type="Proteomes" id="UP000031802">
    <property type="component" value="Unassembled WGS sequence"/>
</dbReference>
<dbReference type="SUPFAM" id="SSF51621">
    <property type="entry name" value="Phosphoenolpyruvate/pyruvate domain"/>
    <property type="match status" value="1"/>
</dbReference>
<dbReference type="GO" id="GO:0005737">
    <property type="term" value="C:cytoplasm"/>
    <property type="evidence" value="ECO:0007669"/>
    <property type="project" value="UniProtKB-SubCell"/>
</dbReference>
<evidence type="ECO:0000256" key="5">
    <source>
        <dbReference type="ARBA" id="ARBA00022679"/>
    </source>
</evidence>
<comment type="cofactor">
    <cofactor evidence="7 10">
        <name>Mg(2+)</name>
        <dbReference type="ChEBI" id="CHEBI:18420"/>
    </cofactor>
    <text evidence="7 10">Binds 1 Mg(2+) ion per subunit.</text>
</comment>
<feature type="binding site" evidence="7 9">
    <location>
        <position position="120"/>
    </location>
    <ligand>
        <name>3-methyl-2-oxobutanoate</name>
        <dbReference type="ChEBI" id="CHEBI:11851"/>
    </ligand>
</feature>
<sequence>MSVNKIIKRVTTNTILGMKQTGEKISMLTAYDFSTAKALDEAGIDILLVGDSAANVFAGYETTLPITLDNMIYHASAVARGTKRALVLVDLPFGEYQGTSEDAFKAAVRMMKESGAHALKLEGGVEILENIKKIIDAGIPVCGHLGLTPQSINKFGTFGVRAQEEAEAAKLKSDALALQEIGCFAVVLEKIPAKLAQEVSASVAIPTIGIGAGNGCDGQVLVVNDMLGFTKDFKPKFLRRYMDMYGDMVQAASQYAADVKAGTYPNEQEQY</sequence>
<dbReference type="HAMAP" id="MF_00156">
    <property type="entry name" value="PanB"/>
    <property type="match status" value="1"/>
</dbReference>
<dbReference type="PIRSF" id="PIRSF000388">
    <property type="entry name" value="Pantoate_hydroxy_MeTrfase"/>
    <property type="match status" value="1"/>
</dbReference>
<feature type="active site" description="Proton acceptor" evidence="7 8">
    <location>
        <position position="189"/>
    </location>
</feature>
<feature type="binding site" evidence="7 10">
    <location>
        <position position="122"/>
    </location>
    <ligand>
        <name>Mg(2+)</name>
        <dbReference type="ChEBI" id="CHEBI:18420"/>
    </ligand>
</feature>
<dbReference type="STRING" id="1229276.DI53_3038"/>
<keyword evidence="5 7" id="KW-0808">Transferase</keyword>
<comment type="subunit">
    <text evidence="3 7">Homodecamer; pentamer of dimers.</text>
</comment>
<comment type="subcellular location">
    <subcellularLocation>
        <location evidence="7">Cytoplasm</location>
    </subcellularLocation>
</comment>
<evidence type="ECO:0000256" key="6">
    <source>
        <dbReference type="ARBA" id="ARBA00056497"/>
    </source>
</evidence>
<evidence type="ECO:0000256" key="9">
    <source>
        <dbReference type="PIRSR" id="PIRSR000388-2"/>
    </source>
</evidence>
<evidence type="ECO:0000256" key="8">
    <source>
        <dbReference type="PIRSR" id="PIRSR000388-1"/>
    </source>
</evidence>
<dbReference type="PATRIC" id="fig|1229276.3.peg.3140"/>
<keyword evidence="12" id="KW-1185">Reference proteome</keyword>
<dbReference type="FunFam" id="3.20.20.60:FF:000003">
    <property type="entry name" value="3-methyl-2-oxobutanoate hydroxymethyltransferase"/>
    <property type="match status" value="1"/>
</dbReference>
<dbReference type="OrthoDB" id="9781789at2"/>
<dbReference type="InterPro" id="IPR015813">
    <property type="entry name" value="Pyrv/PenolPyrv_kinase-like_dom"/>
</dbReference>
<evidence type="ECO:0000313" key="11">
    <source>
        <dbReference type="EMBL" id="KGE13202.1"/>
    </source>
</evidence>
<comment type="catalytic activity">
    <reaction evidence="7">
        <text>(6R)-5,10-methylene-5,6,7,8-tetrahydrofolate + 3-methyl-2-oxobutanoate + H2O = 2-dehydropantoate + (6S)-5,6,7,8-tetrahydrofolate</text>
        <dbReference type="Rhea" id="RHEA:11824"/>
        <dbReference type="ChEBI" id="CHEBI:11561"/>
        <dbReference type="ChEBI" id="CHEBI:11851"/>
        <dbReference type="ChEBI" id="CHEBI:15377"/>
        <dbReference type="ChEBI" id="CHEBI:15636"/>
        <dbReference type="ChEBI" id="CHEBI:57453"/>
        <dbReference type="EC" id="2.1.2.11"/>
    </reaction>
</comment>
<dbReference type="eggNOG" id="COG0413">
    <property type="taxonomic scope" value="Bacteria"/>
</dbReference>
<dbReference type="GO" id="GO:0003864">
    <property type="term" value="F:3-methyl-2-oxobutanoate hydroxymethyltransferase activity"/>
    <property type="evidence" value="ECO:0007669"/>
    <property type="project" value="UniProtKB-UniRule"/>
</dbReference>
<evidence type="ECO:0000256" key="10">
    <source>
        <dbReference type="PIRSR" id="PIRSR000388-3"/>
    </source>
</evidence>
<dbReference type="GO" id="GO:0015940">
    <property type="term" value="P:pantothenate biosynthetic process"/>
    <property type="evidence" value="ECO:0007669"/>
    <property type="project" value="UniProtKB-UniRule"/>
</dbReference>
<dbReference type="Pfam" id="PF02548">
    <property type="entry name" value="Pantoate_transf"/>
    <property type="match status" value="1"/>
</dbReference>
<evidence type="ECO:0000313" key="12">
    <source>
        <dbReference type="Proteomes" id="UP000031802"/>
    </source>
</evidence>
<feature type="binding site" evidence="7 10">
    <location>
        <position position="90"/>
    </location>
    <ligand>
        <name>Mg(2+)</name>
        <dbReference type="ChEBI" id="CHEBI:18420"/>
    </ligand>
</feature>
<reference evidence="12" key="1">
    <citation type="submission" date="2014-04" db="EMBL/GenBank/DDBJ databases">
        <title>Whole-Genome optical mapping and complete genome sequence of Sphingobacterium deserti sp. nov., a new spaces isolated from desert in the west of China.</title>
        <authorList>
            <person name="Teng C."/>
            <person name="Zhou Z."/>
            <person name="Li X."/>
            <person name="Chen M."/>
            <person name="Lin M."/>
            <person name="Wang L."/>
            <person name="Su S."/>
            <person name="Zhang C."/>
            <person name="Zhang W."/>
        </authorList>
    </citation>
    <scope>NUCLEOTIDE SEQUENCE [LARGE SCALE GENOMIC DNA]</scope>
    <source>
        <strain evidence="12">ACCC05744</strain>
    </source>
</reference>
<dbReference type="GO" id="GO:0000287">
    <property type="term" value="F:magnesium ion binding"/>
    <property type="evidence" value="ECO:0007669"/>
    <property type="project" value="TreeGrafter"/>
</dbReference>
<evidence type="ECO:0000256" key="7">
    <source>
        <dbReference type="HAMAP-Rule" id="MF_00156"/>
    </source>
</evidence>
<comment type="similarity">
    <text evidence="2 7">Belongs to the PanB family.</text>
</comment>
<dbReference type="EC" id="2.1.2.11" evidence="7"/>
<protein>
    <recommendedName>
        <fullName evidence="7">3-methyl-2-oxobutanoate hydroxymethyltransferase</fullName>
        <ecNumber evidence="7">2.1.2.11</ecNumber>
    </recommendedName>
    <alternativeName>
        <fullName evidence="7">Ketopantoate hydroxymethyltransferase</fullName>
        <shortName evidence="7">KPHMT</shortName>
    </alternativeName>
</protein>
<dbReference type="GO" id="GO:0032259">
    <property type="term" value="P:methylation"/>
    <property type="evidence" value="ECO:0007669"/>
    <property type="project" value="UniProtKB-KW"/>
</dbReference>
<dbReference type="GO" id="GO:0008168">
    <property type="term" value="F:methyltransferase activity"/>
    <property type="evidence" value="ECO:0007669"/>
    <property type="project" value="UniProtKB-KW"/>
</dbReference>